<evidence type="ECO:0000256" key="2">
    <source>
        <dbReference type="ARBA" id="ARBA00022448"/>
    </source>
</evidence>
<dbReference type="PANTHER" id="PTHR30193">
    <property type="entry name" value="ABC TRANSPORTER PERMEASE PROTEIN"/>
    <property type="match status" value="1"/>
</dbReference>
<dbReference type="OrthoDB" id="9809527at2"/>
<proteinExistence type="inferred from homology"/>
<dbReference type="SUPFAM" id="SSF160964">
    <property type="entry name" value="MalF N-terminal region-like"/>
    <property type="match status" value="1"/>
</dbReference>
<feature type="transmembrane region" description="Helical" evidence="7">
    <location>
        <begin position="61"/>
        <end position="90"/>
    </location>
</feature>
<dbReference type="InterPro" id="IPR051393">
    <property type="entry name" value="ABC_transporter_permease"/>
</dbReference>
<dbReference type="SUPFAM" id="SSF161098">
    <property type="entry name" value="MetI-like"/>
    <property type="match status" value="1"/>
</dbReference>
<evidence type="ECO:0000256" key="4">
    <source>
        <dbReference type="ARBA" id="ARBA00022692"/>
    </source>
</evidence>
<keyword evidence="6 7" id="KW-0472">Membrane</keyword>
<evidence type="ECO:0000256" key="6">
    <source>
        <dbReference type="ARBA" id="ARBA00023136"/>
    </source>
</evidence>
<dbReference type="Proteomes" id="UP000317036">
    <property type="component" value="Unassembled WGS sequence"/>
</dbReference>
<dbReference type="AlphaFoldDB" id="A0A559KED7"/>
<dbReference type="RefSeq" id="WP_144845610.1">
    <property type="nucleotide sequence ID" value="NZ_VNJI01000008.1"/>
</dbReference>
<dbReference type="PANTHER" id="PTHR30193:SF37">
    <property type="entry name" value="INNER MEMBRANE ABC TRANSPORTER PERMEASE PROTEIN YCJO"/>
    <property type="match status" value="1"/>
</dbReference>
<feature type="transmembrane region" description="Helical" evidence="7">
    <location>
        <begin position="21"/>
        <end position="41"/>
    </location>
</feature>
<gene>
    <name evidence="9" type="ORF">FPZ49_08790</name>
</gene>
<evidence type="ECO:0000256" key="7">
    <source>
        <dbReference type="RuleBase" id="RU363032"/>
    </source>
</evidence>
<sequence>MKTRSFRSVTANNAWLYLAPALILLLIFFIWPLINAFLYAFTYEGKTTFDNFSYIFSDPEFWIALKNTLIFVVVVVPTALTISLSIAIAIHSKIKGAQVFETMYFMPYVTSVIAIGIVWSVMFHSDYGVINTIIKTLGGSRIPWLNSPKFALLSVIIFSVWKSLAFDIVILLTSLRTINPQLYRVADIDGAGSWMKFRRITLPLLSPTLTFLTLLGMIGAFKVYDNVVGLFGTTTAGPANSALTLVYYIFRSMYGRNDLHLAAAAAVVLFVVVLLFTILQRYLMKKIEKA</sequence>
<keyword evidence="5 7" id="KW-1133">Transmembrane helix</keyword>
<feature type="transmembrane region" description="Helical" evidence="7">
    <location>
        <begin position="227"/>
        <end position="250"/>
    </location>
</feature>
<comment type="similarity">
    <text evidence="7">Belongs to the binding-protein-dependent transport system permease family.</text>
</comment>
<keyword evidence="3" id="KW-1003">Cell membrane</keyword>
<dbReference type="EMBL" id="VNJI01000008">
    <property type="protein sequence ID" value="TVY10479.1"/>
    <property type="molecule type" value="Genomic_DNA"/>
</dbReference>
<evidence type="ECO:0000256" key="1">
    <source>
        <dbReference type="ARBA" id="ARBA00004651"/>
    </source>
</evidence>
<feature type="transmembrane region" description="Helical" evidence="7">
    <location>
        <begin position="102"/>
        <end position="122"/>
    </location>
</feature>
<keyword evidence="2 7" id="KW-0813">Transport</keyword>
<name>A0A559KED7_9BACL</name>
<dbReference type="InterPro" id="IPR035906">
    <property type="entry name" value="MetI-like_sf"/>
</dbReference>
<organism evidence="9 10">
    <name type="scientific">Paenibacillus cremeus</name>
    <dbReference type="NCBI Taxonomy" id="2163881"/>
    <lineage>
        <taxon>Bacteria</taxon>
        <taxon>Bacillati</taxon>
        <taxon>Bacillota</taxon>
        <taxon>Bacilli</taxon>
        <taxon>Bacillales</taxon>
        <taxon>Paenibacillaceae</taxon>
        <taxon>Paenibacillus</taxon>
    </lineage>
</organism>
<feature type="transmembrane region" description="Helical" evidence="7">
    <location>
        <begin position="150"/>
        <end position="175"/>
    </location>
</feature>
<evidence type="ECO:0000259" key="8">
    <source>
        <dbReference type="PROSITE" id="PS50928"/>
    </source>
</evidence>
<evidence type="ECO:0000256" key="5">
    <source>
        <dbReference type="ARBA" id="ARBA00022989"/>
    </source>
</evidence>
<comment type="subcellular location">
    <subcellularLocation>
        <location evidence="1 7">Cell membrane</location>
        <topology evidence="1 7">Multi-pass membrane protein</topology>
    </subcellularLocation>
</comment>
<dbReference type="Gene3D" id="1.10.3720.10">
    <property type="entry name" value="MetI-like"/>
    <property type="match status" value="1"/>
</dbReference>
<dbReference type="GO" id="GO:0005886">
    <property type="term" value="C:plasma membrane"/>
    <property type="evidence" value="ECO:0007669"/>
    <property type="project" value="UniProtKB-SubCell"/>
</dbReference>
<dbReference type="PROSITE" id="PS50928">
    <property type="entry name" value="ABC_TM1"/>
    <property type="match status" value="1"/>
</dbReference>
<comment type="caution">
    <text evidence="9">The sequence shown here is derived from an EMBL/GenBank/DDBJ whole genome shotgun (WGS) entry which is preliminary data.</text>
</comment>
<reference evidence="9 10" key="1">
    <citation type="submission" date="2019-07" db="EMBL/GenBank/DDBJ databases">
        <authorList>
            <person name="Kim J."/>
        </authorList>
    </citation>
    <scope>NUCLEOTIDE SEQUENCE [LARGE SCALE GENOMIC DNA]</scope>
    <source>
        <strain evidence="9 10">JC52</strain>
    </source>
</reference>
<dbReference type="GO" id="GO:0055085">
    <property type="term" value="P:transmembrane transport"/>
    <property type="evidence" value="ECO:0007669"/>
    <property type="project" value="InterPro"/>
</dbReference>
<accession>A0A559KED7</accession>
<feature type="transmembrane region" description="Helical" evidence="7">
    <location>
        <begin position="202"/>
        <end position="221"/>
    </location>
</feature>
<dbReference type="Pfam" id="PF00528">
    <property type="entry name" value="BPD_transp_1"/>
    <property type="match status" value="1"/>
</dbReference>
<feature type="transmembrane region" description="Helical" evidence="7">
    <location>
        <begin position="262"/>
        <end position="283"/>
    </location>
</feature>
<keyword evidence="10" id="KW-1185">Reference proteome</keyword>
<keyword evidence="4 7" id="KW-0812">Transmembrane</keyword>
<dbReference type="CDD" id="cd06261">
    <property type="entry name" value="TM_PBP2"/>
    <property type="match status" value="1"/>
</dbReference>
<protein>
    <submittedName>
        <fullName evidence="9">Sugar ABC transporter permease</fullName>
    </submittedName>
</protein>
<evidence type="ECO:0000256" key="3">
    <source>
        <dbReference type="ARBA" id="ARBA00022475"/>
    </source>
</evidence>
<evidence type="ECO:0000313" key="9">
    <source>
        <dbReference type="EMBL" id="TVY10479.1"/>
    </source>
</evidence>
<feature type="domain" description="ABC transmembrane type-1" evidence="8">
    <location>
        <begin position="65"/>
        <end position="280"/>
    </location>
</feature>
<evidence type="ECO:0000313" key="10">
    <source>
        <dbReference type="Proteomes" id="UP000317036"/>
    </source>
</evidence>
<dbReference type="InterPro" id="IPR000515">
    <property type="entry name" value="MetI-like"/>
</dbReference>